<dbReference type="EMBL" id="CP060784">
    <property type="protein sequence ID" value="QNP53685.1"/>
    <property type="molecule type" value="Genomic_DNA"/>
</dbReference>
<sequence>MRAFLALPAASQKRGWGLFLIAFQLKAVSQTIRQMIGLQDYKGQLNSHWYLLSKKYVLLSCKIGMYSVAPPGLFPFIHYY</sequence>
<accession>A0A7H0GZG9</accession>
<organism evidence="1 2">
    <name type="scientific">Hymenobacter qilianensis</name>
    <dbReference type="NCBI Taxonomy" id="1385715"/>
    <lineage>
        <taxon>Bacteria</taxon>
        <taxon>Pseudomonadati</taxon>
        <taxon>Bacteroidota</taxon>
        <taxon>Cytophagia</taxon>
        <taxon>Cytophagales</taxon>
        <taxon>Hymenobacteraceae</taxon>
        <taxon>Hymenobacter</taxon>
    </lineage>
</organism>
<proteinExistence type="predicted"/>
<name>A0A7H0GZG9_9BACT</name>
<dbReference type="AlphaFoldDB" id="A0A7H0GZG9"/>
<protein>
    <submittedName>
        <fullName evidence="1">Uncharacterized protein</fullName>
    </submittedName>
</protein>
<keyword evidence="2" id="KW-1185">Reference proteome</keyword>
<dbReference type="Proteomes" id="UP000516093">
    <property type="component" value="Chromosome"/>
</dbReference>
<gene>
    <name evidence="1" type="ORF">H9L05_09150</name>
</gene>
<reference evidence="1 2" key="1">
    <citation type="submission" date="2020-08" db="EMBL/GenBank/DDBJ databases">
        <title>Genome sequence of Hymenobacter qilianensis JCM 19763T.</title>
        <authorList>
            <person name="Hyun D.-W."/>
            <person name="Bae J.-W."/>
        </authorList>
    </citation>
    <scope>NUCLEOTIDE SEQUENCE [LARGE SCALE GENOMIC DNA]</scope>
    <source>
        <strain evidence="1 2">JCM 19763</strain>
    </source>
</reference>
<dbReference type="KEGG" id="hqi:H9L05_09150"/>
<evidence type="ECO:0000313" key="1">
    <source>
        <dbReference type="EMBL" id="QNP53685.1"/>
    </source>
</evidence>
<dbReference type="RefSeq" id="WP_187733894.1">
    <property type="nucleotide sequence ID" value="NZ_CP060784.1"/>
</dbReference>
<evidence type="ECO:0000313" key="2">
    <source>
        <dbReference type="Proteomes" id="UP000516093"/>
    </source>
</evidence>